<sequence length="620" mass="68497">MDAFKAYAFGTAGYCSVQALPLLLTPKLIVSMLAKDARPITDLEAYLSRSLALALLAFALLVILLTGAIPLTGGIEENVKGTNGDGLSKDPYAYPTLLVTTGYHALTAFYLYTQVTGRWTFGLGAGLIFSSILFCLGVWVTVFWSEKGRISKTTGADKRTSNFPFGIRRVLRKCIAKGLECSGYGVDYRFAADVAASRQSSKQNKPPNGRRLQLKNHGTVQRRAPSIASETRESSANSLSLSPISWTNSTHTSTSRSASPSHYLIGRVPELSVSSWQWPHPANDLAIEGLKPGISHLFSHFSSTIASIMVTFDRGSNGYRNIILPLAHQDELVQRAVCVVSAFHIGRQDPSLYATAEAGRTAIISKLSQSARHKENASDVFNLSTLVTLLVLLVGEMVTGSTEFNHLYSMMTALLQGSNILQAASPSVETFLMQQVHMWVYLGRMAQLARGIVDMALRFQLFVRPFLDPDPGAVMLKGNIKQHLDFITCFSDCGPWYSAQVSCLEDAVQLAKDIYLEDYNGEHHPTACHVRLERLRDMTSSITLTTPGMHALVWPYFVAAASSRSQGQREYFVFKLREIHQKTPMNNILIAIERLEEIWERFPSGGWTRCLGRFRPILAV</sequence>
<evidence type="ECO:0000313" key="3">
    <source>
        <dbReference type="EMBL" id="OTA22593.1"/>
    </source>
</evidence>
<keyword evidence="2" id="KW-0472">Membrane</keyword>
<name>A0A1Z5SP44_HORWE</name>
<evidence type="ECO:0000256" key="1">
    <source>
        <dbReference type="SAM" id="MobiDB-lite"/>
    </source>
</evidence>
<keyword evidence="2" id="KW-0812">Transmembrane</keyword>
<dbReference type="Proteomes" id="UP000194280">
    <property type="component" value="Unassembled WGS sequence"/>
</dbReference>
<dbReference type="InParanoid" id="A0A1Z5SP44"/>
<evidence type="ECO:0000313" key="4">
    <source>
        <dbReference type="Proteomes" id="UP000194280"/>
    </source>
</evidence>
<feature type="transmembrane region" description="Helical" evidence="2">
    <location>
        <begin position="119"/>
        <end position="144"/>
    </location>
</feature>
<protein>
    <submittedName>
        <fullName evidence="3">Uncharacterized protein</fullName>
    </submittedName>
</protein>
<keyword evidence="4" id="KW-1185">Reference proteome</keyword>
<dbReference type="OrthoDB" id="2550114at2759"/>
<gene>
    <name evidence="3" type="ORF">BTJ68_13783</name>
</gene>
<dbReference type="PANTHER" id="PTHR39605">
    <property type="entry name" value="MAJOR FACILITATOR SUPERFAMILY (MFS) PROFILE DOMAIN-CONTAINING PROTEIN"/>
    <property type="match status" value="1"/>
</dbReference>
<reference evidence="3 4" key="1">
    <citation type="submission" date="2017-01" db="EMBL/GenBank/DDBJ databases">
        <title>The recent genome duplication of the halophilic yeast Hortaea werneckii: insights from long-read sequencing.</title>
        <authorList>
            <person name="Sinha S."/>
            <person name="Flibotte S."/>
            <person name="Neira M."/>
            <person name="Lenassi M."/>
            <person name="Gostincar C."/>
            <person name="Stajich J.E."/>
            <person name="Nislow C.E."/>
        </authorList>
    </citation>
    <scope>NUCLEOTIDE SEQUENCE [LARGE SCALE GENOMIC DNA]</scope>
    <source>
        <strain evidence="3 4">EXF-2000</strain>
    </source>
</reference>
<feature type="transmembrane region" description="Helical" evidence="2">
    <location>
        <begin position="51"/>
        <end position="72"/>
    </location>
</feature>
<dbReference type="EMBL" id="MUNK01000357">
    <property type="protein sequence ID" value="OTA22593.1"/>
    <property type="molecule type" value="Genomic_DNA"/>
</dbReference>
<organism evidence="3 4">
    <name type="scientific">Hortaea werneckii EXF-2000</name>
    <dbReference type="NCBI Taxonomy" id="1157616"/>
    <lineage>
        <taxon>Eukaryota</taxon>
        <taxon>Fungi</taxon>
        <taxon>Dikarya</taxon>
        <taxon>Ascomycota</taxon>
        <taxon>Pezizomycotina</taxon>
        <taxon>Dothideomycetes</taxon>
        <taxon>Dothideomycetidae</taxon>
        <taxon>Mycosphaerellales</taxon>
        <taxon>Teratosphaeriaceae</taxon>
        <taxon>Hortaea</taxon>
    </lineage>
</organism>
<proteinExistence type="predicted"/>
<feature type="transmembrane region" description="Helical" evidence="2">
    <location>
        <begin position="92"/>
        <end position="112"/>
    </location>
</feature>
<feature type="region of interest" description="Disordered" evidence="1">
    <location>
        <begin position="198"/>
        <end position="236"/>
    </location>
</feature>
<dbReference type="STRING" id="1157616.A0A1Z5SP44"/>
<dbReference type="AlphaFoldDB" id="A0A1Z5SP44"/>
<accession>A0A1Z5SP44</accession>
<dbReference type="InterPro" id="IPR021858">
    <property type="entry name" value="Fun_TF"/>
</dbReference>
<comment type="caution">
    <text evidence="3">The sequence shown here is derived from an EMBL/GenBank/DDBJ whole genome shotgun (WGS) entry which is preliminary data.</text>
</comment>
<evidence type="ECO:0000256" key="2">
    <source>
        <dbReference type="SAM" id="Phobius"/>
    </source>
</evidence>
<keyword evidence="2" id="KW-1133">Transmembrane helix</keyword>
<dbReference type="VEuPathDB" id="FungiDB:BTJ68_13783"/>
<dbReference type="Pfam" id="PF11951">
    <property type="entry name" value="Fungal_trans_2"/>
    <property type="match status" value="2"/>
</dbReference>
<dbReference type="PANTHER" id="PTHR39605:SF1">
    <property type="entry name" value="MAJOR FACILITATOR SUPERFAMILY (MFS) PROFILE DOMAIN-CONTAINING PROTEIN"/>
    <property type="match status" value="1"/>
</dbReference>